<name>A0A264W635_9BACL</name>
<protein>
    <submittedName>
        <fullName evidence="3">Transporter</fullName>
    </submittedName>
</protein>
<feature type="chain" id="PRO_5012582688" evidence="2">
    <location>
        <begin position="32"/>
        <end position="343"/>
    </location>
</feature>
<comment type="caution">
    <text evidence="3">The sequence shown here is derived from an EMBL/GenBank/DDBJ whole genome shotgun (WGS) entry which is preliminary data.</text>
</comment>
<organism evidence="3 4">
    <name type="scientific">Tetzosporium hominis</name>
    <dbReference type="NCBI Taxonomy" id="2020506"/>
    <lineage>
        <taxon>Bacteria</taxon>
        <taxon>Bacillati</taxon>
        <taxon>Bacillota</taxon>
        <taxon>Bacilli</taxon>
        <taxon>Bacillales</taxon>
        <taxon>Caryophanaceae</taxon>
        <taxon>Tetzosporium</taxon>
    </lineage>
</organism>
<dbReference type="PIRSF" id="PIRSF017082">
    <property type="entry name" value="YflP"/>
    <property type="match status" value="1"/>
</dbReference>
<dbReference type="InterPro" id="IPR042100">
    <property type="entry name" value="Bug_dom1"/>
</dbReference>
<dbReference type="AlphaFoldDB" id="A0A264W635"/>
<dbReference type="OrthoDB" id="9780943at2"/>
<dbReference type="PROSITE" id="PS51257">
    <property type="entry name" value="PROKAR_LIPOPROTEIN"/>
    <property type="match status" value="1"/>
</dbReference>
<evidence type="ECO:0000256" key="1">
    <source>
        <dbReference type="ARBA" id="ARBA00006987"/>
    </source>
</evidence>
<proteinExistence type="inferred from homology"/>
<evidence type="ECO:0000313" key="4">
    <source>
        <dbReference type="Proteomes" id="UP000217065"/>
    </source>
</evidence>
<sequence length="343" mass="36711">MTMKLGKKLATLAASAALLVSLAACSNGENAASGKEPADYPKNNLTIVAPSGAGGGWDLTARAISKVMNETKLIDKAITVENQPGGGGAVFMATYATKEAENDHMLMVKSPPILINNLKAEGNSPYGYKDTTPLAQLTKDFGAIVVKEDSPYETLTDLLDAIKEDPTSITLAGGSAPGSMDHLLTILPAYEYGIDPKSAKYVSYDGGGEAMAALLGSNADAIGTDVSTVTSYVKSGDVRVLAVTSPEKLDLEGLEDVPTLYDLGIDAEFTIWRGLFGPKNMSETAKAYWEEKLDEMVKSEEWKAELERNGWADEYRAGEDFTAFLEEQEQVITEILTALDMQK</sequence>
<dbReference type="InterPro" id="IPR005064">
    <property type="entry name" value="BUG"/>
</dbReference>
<dbReference type="Gene3D" id="3.40.190.150">
    <property type="entry name" value="Bordetella uptake gene, domain 1"/>
    <property type="match status" value="1"/>
</dbReference>
<dbReference type="CDD" id="cd07012">
    <property type="entry name" value="PBP2_Bug_TTT"/>
    <property type="match status" value="1"/>
</dbReference>
<gene>
    <name evidence="3" type="ORF">CF394_06160</name>
</gene>
<dbReference type="PANTHER" id="PTHR42928">
    <property type="entry name" value="TRICARBOXYLATE-BINDING PROTEIN"/>
    <property type="match status" value="1"/>
</dbReference>
<accession>A0A264W635</accession>
<dbReference type="SUPFAM" id="SSF53850">
    <property type="entry name" value="Periplasmic binding protein-like II"/>
    <property type="match status" value="1"/>
</dbReference>
<dbReference type="Gene3D" id="3.40.190.10">
    <property type="entry name" value="Periplasmic binding protein-like II"/>
    <property type="match status" value="1"/>
</dbReference>
<evidence type="ECO:0000313" key="3">
    <source>
        <dbReference type="EMBL" id="OZS78507.1"/>
    </source>
</evidence>
<keyword evidence="4" id="KW-1185">Reference proteome</keyword>
<feature type="signal peptide" evidence="2">
    <location>
        <begin position="1"/>
        <end position="31"/>
    </location>
</feature>
<dbReference type="Proteomes" id="UP000217065">
    <property type="component" value="Unassembled WGS sequence"/>
</dbReference>
<dbReference type="PANTHER" id="PTHR42928:SF3">
    <property type="entry name" value="UPF0065 PROTEIN YFLP"/>
    <property type="match status" value="1"/>
</dbReference>
<dbReference type="EMBL" id="NOKQ01000196">
    <property type="protein sequence ID" value="OZS78507.1"/>
    <property type="molecule type" value="Genomic_DNA"/>
</dbReference>
<reference evidence="3 4" key="1">
    <citation type="submission" date="2017-07" db="EMBL/GenBank/DDBJ databases">
        <title>Tetzosporium hominis gen.nov. sp.nov.</title>
        <authorList>
            <person name="Tetz G."/>
            <person name="Tetz V."/>
        </authorList>
    </citation>
    <scope>NUCLEOTIDE SEQUENCE [LARGE SCALE GENOMIC DNA]</scope>
    <source>
        <strain evidence="3 4">VT-49</strain>
    </source>
</reference>
<evidence type="ECO:0000256" key="2">
    <source>
        <dbReference type="SAM" id="SignalP"/>
    </source>
</evidence>
<dbReference type="Pfam" id="PF03401">
    <property type="entry name" value="TctC"/>
    <property type="match status" value="1"/>
</dbReference>
<comment type="similarity">
    <text evidence="1">Belongs to the UPF0065 (bug) family.</text>
</comment>
<keyword evidence="2" id="KW-0732">Signal</keyword>